<gene>
    <name evidence="14" type="primary">LOC114328941</name>
</gene>
<dbReference type="AlphaFoldDB" id="A0A6P7FM56"/>
<proteinExistence type="predicted"/>
<keyword evidence="7" id="KW-1133">Transmembrane helix</keyword>
<dbReference type="SMART" id="SM00112">
    <property type="entry name" value="CA"/>
    <property type="match status" value="5"/>
</dbReference>
<evidence type="ECO:0000313" key="14">
    <source>
        <dbReference type="RefSeq" id="XP_028134078.1"/>
    </source>
</evidence>
<dbReference type="KEGG" id="dvv:114328941"/>
<sequence>MISTMVVVWLANLLILAAAADEYVRDLEVSEGAPVGTRIGFIGDGASPNSGPPYLIVPVGSAVETDLSIDQNTGEIRTKVPLDRETRASYHLVAIPMSGDNVKVIVKVLDENDNAPTFPMAVMNIEFPENTPRDVKRTLHPARDLDLDIYNTQKYNIISGNINNAFRLSSHRERDGVLYLDLQINGFLDRETTADYSLVIEALDGGTPPLRGEMTVNITIQDVNDNPPVFNQSRYFATIQENATVGTNVLRVTATDADSEENGQVEYSINRRQSDKDNMFRIESSTGLISVNKPLDFEIKELHELVIVARDHGLQPLEATAFVSIKVTDVNDNQPTINVIFLSDDATPKISESAQPGEFVARISVHDPDSKTDYSNVNVTLSGGDGHFGLTTRDNIIYLVIVSLPLDRELKPNYTLNVEATDNGNPPLHATRTIDLEVTDINDNAPEFDHAVYHANVMEVSDPGTSVLQVLAIDKDEGNNSAISYSLLDTPDTHSGWFRIDSRSGLVTTRVHVDCETDPVPKLTVVATDNGFPPLSSSATVLVTIHDVNDNEPIFDQSFYNVSVAENEPKGRCILKKADHNTQPVYKKEAKNIRLLYPINGDQWTVFHRSTSPTNGAITGHAHSDESNSE</sequence>
<evidence type="ECO:0000256" key="9">
    <source>
        <dbReference type="ARBA" id="ARBA00023180"/>
    </source>
</evidence>
<dbReference type="PANTHER" id="PTHR24028:SF328">
    <property type="entry name" value="CADHERIN-3"/>
    <property type="match status" value="1"/>
</dbReference>
<dbReference type="GO" id="GO:0009653">
    <property type="term" value="P:anatomical structure morphogenesis"/>
    <property type="evidence" value="ECO:0007669"/>
    <property type="project" value="UniProtKB-ARBA"/>
</dbReference>
<dbReference type="InterPro" id="IPR020894">
    <property type="entry name" value="Cadherin_CS"/>
</dbReference>
<dbReference type="GO" id="GO:0060429">
    <property type="term" value="P:epithelium development"/>
    <property type="evidence" value="ECO:0007669"/>
    <property type="project" value="UniProtKB-ARBA"/>
</dbReference>
<keyword evidence="9" id="KW-0325">Glycoprotein</keyword>
<dbReference type="InterPro" id="IPR002126">
    <property type="entry name" value="Cadherin-like_dom"/>
</dbReference>
<feature type="domain" description="Cadherin" evidence="13">
    <location>
        <begin position="119"/>
        <end position="230"/>
    </location>
</feature>
<evidence type="ECO:0000259" key="13">
    <source>
        <dbReference type="PROSITE" id="PS50268"/>
    </source>
</evidence>
<keyword evidence="3" id="KW-0812">Transmembrane</keyword>
<evidence type="ECO:0000256" key="3">
    <source>
        <dbReference type="ARBA" id="ARBA00022692"/>
    </source>
</evidence>
<keyword evidence="2" id="KW-1003">Cell membrane</keyword>
<protein>
    <submittedName>
        <fullName evidence="14">Protein dachsous-like</fullName>
    </submittedName>
</protein>
<evidence type="ECO:0000256" key="12">
    <source>
        <dbReference type="SAM" id="SignalP"/>
    </source>
</evidence>
<dbReference type="GO" id="GO:0007156">
    <property type="term" value="P:homophilic cell adhesion via plasma membrane adhesion molecules"/>
    <property type="evidence" value="ECO:0007669"/>
    <property type="project" value="InterPro"/>
</dbReference>
<dbReference type="FunFam" id="2.60.40.60:FF:000102">
    <property type="entry name" value="Dachsous cadherin-related 1b"/>
    <property type="match status" value="1"/>
</dbReference>
<dbReference type="InterPro" id="IPR050174">
    <property type="entry name" value="Protocadherin/Cadherin-CA"/>
</dbReference>
<dbReference type="GO" id="GO:0005509">
    <property type="term" value="F:calcium ion binding"/>
    <property type="evidence" value="ECO:0007669"/>
    <property type="project" value="UniProtKB-UniRule"/>
</dbReference>
<keyword evidence="5" id="KW-0677">Repeat</keyword>
<reference evidence="14" key="1">
    <citation type="submission" date="2025-08" db="UniProtKB">
        <authorList>
            <consortium name="RefSeq"/>
        </authorList>
    </citation>
    <scope>IDENTIFICATION</scope>
    <source>
        <tissue evidence="14">Whole insect</tissue>
    </source>
</reference>
<dbReference type="CDD" id="cd11304">
    <property type="entry name" value="Cadherin_repeat"/>
    <property type="match status" value="5"/>
</dbReference>
<evidence type="ECO:0000256" key="11">
    <source>
        <dbReference type="SAM" id="MobiDB-lite"/>
    </source>
</evidence>
<keyword evidence="6 10" id="KW-0106">Calcium</keyword>
<dbReference type="SUPFAM" id="SSF49313">
    <property type="entry name" value="Cadherin-like"/>
    <property type="match status" value="5"/>
</dbReference>
<evidence type="ECO:0000256" key="10">
    <source>
        <dbReference type="PROSITE-ProRule" id="PRU00043"/>
    </source>
</evidence>
<dbReference type="InParanoid" id="A0A6P7FM56"/>
<dbReference type="FunFam" id="2.60.40.60:FF:000020">
    <property type="entry name" value="Dachsous cadherin-related 1b"/>
    <property type="match status" value="2"/>
</dbReference>
<dbReference type="Pfam" id="PF00028">
    <property type="entry name" value="Cadherin"/>
    <property type="match status" value="5"/>
</dbReference>
<feature type="signal peptide" evidence="12">
    <location>
        <begin position="1"/>
        <end position="19"/>
    </location>
</feature>
<dbReference type="OrthoDB" id="6252479at2759"/>
<feature type="domain" description="Cadherin" evidence="13">
    <location>
        <begin position="231"/>
        <end position="337"/>
    </location>
</feature>
<dbReference type="PROSITE" id="PS00232">
    <property type="entry name" value="CADHERIN_1"/>
    <property type="match status" value="2"/>
</dbReference>
<comment type="subcellular location">
    <subcellularLocation>
        <location evidence="1">Cell membrane</location>
        <topology evidence="1">Single-pass type I membrane protein</topology>
    </subcellularLocation>
</comment>
<keyword evidence="4 12" id="KW-0732">Signal</keyword>
<evidence type="ECO:0000256" key="4">
    <source>
        <dbReference type="ARBA" id="ARBA00022729"/>
    </source>
</evidence>
<dbReference type="PROSITE" id="PS50268">
    <property type="entry name" value="CADHERIN_2"/>
    <property type="match status" value="5"/>
</dbReference>
<evidence type="ECO:0000256" key="5">
    <source>
        <dbReference type="ARBA" id="ARBA00022737"/>
    </source>
</evidence>
<accession>A0A6P7FM56</accession>
<feature type="domain" description="Cadherin" evidence="13">
    <location>
        <begin position="21"/>
        <end position="118"/>
    </location>
</feature>
<organism evidence="14">
    <name type="scientific">Diabrotica virgifera virgifera</name>
    <name type="common">western corn rootworm</name>
    <dbReference type="NCBI Taxonomy" id="50390"/>
    <lineage>
        <taxon>Eukaryota</taxon>
        <taxon>Metazoa</taxon>
        <taxon>Ecdysozoa</taxon>
        <taxon>Arthropoda</taxon>
        <taxon>Hexapoda</taxon>
        <taxon>Insecta</taxon>
        <taxon>Pterygota</taxon>
        <taxon>Neoptera</taxon>
        <taxon>Endopterygota</taxon>
        <taxon>Coleoptera</taxon>
        <taxon>Polyphaga</taxon>
        <taxon>Cucujiformia</taxon>
        <taxon>Chrysomeloidea</taxon>
        <taxon>Chrysomelidae</taxon>
        <taxon>Galerucinae</taxon>
        <taxon>Diabroticina</taxon>
        <taxon>Diabroticites</taxon>
        <taxon>Diabrotica</taxon>
    </lineage>
</organism>
<evidence type="ECO:0000256" key="2">
    <source>
        <dbReference type="ARBA" id="ARBA00022475"/>
    </source>
</evidence>
<feature type="region of interest" description="Disordered" evidence="11">
    <location>
        <begin position="610"/>
        <end position="630"/>
    </location>
</feature>
<evidence type="ECO:0000256" key="1">
    <source>
        <dbReference type="ARBA" id="ARBA00004251"/>
    </source>
</evidence>
<feature type="domain" description="Cadherin" evidence="13">
    <location>
        <begin position="449"/>
        <end position="555"/>
    </location>
</feature>
<feature type="domain" description="Cadherin" evidence="13">
    <location>
        <begin position="350"/>
        <end position="448"/>
    </location>
</feature>
<keyword evidence="8" id="KW-0472">Membrane</keyword>
<dbReference type="Gene3D" id="2.60.40.60">
    <property type="entry name" value="Cadherins"/>
    <property type="match status" value="6"/>
</dbReference>
<evidence type="ECO:0000256" key="8">
    <source>
        <dbReference type="ARBA" id="ARBA00023136"/>
    </source>
</evidence>
<evidence type="ECO:0000256" key="6">
    <source>
        <dbReference type="ARBA" id="ARBA00022837"/>
    </source>
</evidence>
<dbReference type="FunFam" id="2.60.40.60:FF:000007">
    <property type="entry name" value="Protocadherin alpha 2"/>
    <property type="match status" value="1"/>
</dbReference>
<dbReference type="RefSeq" id="XP_028134078.1">
    <property type="nucleotide sequence ID" value="XM_028278277.1"/>
</dbReference>
<dbReference type="GO" id="GO:0005886">
    <property type="term" value="C:plasma membrane"/>
    <property type="evidence" value="ECO:0007669"/>
    <property type="project" value="UniProtKB-SubCell"/>
</dbReference>
<dbReference type="PANTHER" id="PTHR24028">
    <property type="entry name" value="CADHERIN-87A"/>
    <property type="match status" value="1"/>
</dbReference>
<dbReference type="PRINTS" id="PR00205">
    <property type="entry name" value="CADHERIN"/>
</dbReference>
<dbReference type="InterPro" id="IPR015919">
    <property type="entry name" value="Cadherin-like_sf"/>
</dbReference>
<feature type="chain" id="PRO_5027686997" evidence="12">
    <location>
        <begin position="20"/>
        <end position="630"/>
    </location>
</feature>
<evidence type="ECO:0000256" key="7">
    <source>
        <dbReference type="ARBA" id="ARBA00022989"/>
    </source>
</evidence>
<name>A0A6P7FM56_DIAVI</name>